<evidence type="ECO:0000313" key="2">
    <source>
        <dbReference type="EMBL" id="MED6146179.1"/>
    </source>
</evidence>
<organism evidence="2 3">
    <name type="scientific">Stylosanthes scabra</name>
    <dbReference type="NCBI Taxonomy" id="79078"/>
    <lineage>
        <taxon>Eukaryota</taxon>
        <taxon>Viridiplantae</taxon>
        <taxon>Streptophyta</taxon>
        <taxon>Embryophyta</taxon>
        <taxon>Tracheophyta</taxon>
        <taxon>Spermatophyta</taxon>
        <taxon>Magnoliopsida</taxon>
        <taxon>eudicotyledons</taxon>
        <taxon>Gunneridae</taxon>
        <taxon>Pentapetalae</taxon>
        <taxon>rosids</taxon>
        <taxon>fabids</taxon>
        <taxon>Fabales</taxon>
        <taxon>Fabaceae</taxon>
        <taxon>Papilionoideae</taxon>
        <taxon>50 kb inversion clade</taxon>
        <taxon>dalbergioids sensu lato</taxon>
        <taxon>Dalbergieae</taxon>
        <taxon>Pterocarpus clade</taxon>
        <taxon>Stylosanthes</taxon>
    </lineage>
</organism>
<gene>
    <name evidence="2" type="ORF">PIB30_032217</name>
</gene>
<feature type="region of interest" description="Disordered" evidence="1">
    <location>
        <begin position="52"/>
        <end position="78"/>
    </location>
</feature>
<dbReference type="Proteomes" id="UP001341840">
    <property type="component" value="Unassembled WGS sequence"/>
</dbReference>
<reference evidence="2 3" key="1">
    <citation type="journal article" date="2023" name="Plants (Basel)">
        <title>Bridging the Gap: Combining Genomics and Transcriptomics Approaches to Understand Stylosanthes scabra, an Orphan Legume from the Brazilian Caatinga.</title>
        <authorList>
            <person name="Ferreira-Neto J.R.C."/>
            <person name="da Silva M.D."/>
            <person name="Binneck E."/>
            <person name="de Melo N.F."/>
            <person name="da Silva R.H."/>
            <person name="de Melo A.L.T.M."/>
            <person name="Pandolfi V."/>
            <person name="Bustamante F.O."/>
            <person name="Brasileiro-Vidal A.C."/>
            <person name="Benko-Iseppon A.M."/>
        </authorList>
    </citation>
    <scope>NUCLEOTIDE SEQUENCE [LARGE SCALE GENOMIC DNA]</scope>
    <source>
        <tissue evidence="2">Leaves</tissue>
    </source>
</reference>
<feature type="region of interest" description="Disordered" evidence="1">
    <location>
        <begin position="1"/>
        <end position="37"/>
    </location>
</feature>
<accession>A0ABU6TCV5</accession>
<proteinExistence type="predicted"/>
<feature type="compositionally biased region" description="Polar residues" evidence="1">
    <location>
        <begin position="19"/>
        <end position="29"/>
    </location>
</feature>
<protein>
    <submittedName>
        <fullName evidence="2">Uncharacterized protein</fullName>
    </submittedName>
</protein>
<comment type="caution">
    <text evidence="2">The sequence shown here is derived from an EMBL/GenBank/DDBJ whole genome shotgun (WGS) entry which is preliminary data.</text>
</comment>
<dbReference type="EMBL" id="JASCZI010090762">
    <property type="protein sequence ID" value="MED6146179.1"/>
    <property type="molecule type" value="Genomic_DNA"/>
</dbReference>
<name>A0ABU6TCV5_9FABA</name>
<sequence>MEDFDPLQLLKSNVGGESASKTIASNGGNNPPPKTTAEDVAGQAVNLALTKDVGKDPNPKQLSTAQQPGLGARVVDGNTKPTYSMNELLMMYMELSKVINSATSKSHGYGAWE</sequence>
<evidence type="ECO:0000313" key="3">
    <source>
        <dbReference type="Proteomes" id="UP001341840"/>
    </source>
</evidence>
<evidence type="ECO:0000256" key="1">
    <source>
        <dbReference type="SAM" id="MobiDB-lite"/>
    </source>
</evidence>
<keyword evidence="3" id="KW-1185">Reference proteome</keyword>